<reference evidence="1" key="1">
    <citation type="submission" date="2021-02" db="EMBL/GenBank/DDBJ databases">
        <title>Comparative genomics reveals that relaxation of natural selection precedes convergent phenotypic evolution of cavefish.</title>
        <authorList>
            <person name="Peng Z."/>
        </authorList>
    </citation>
    <scope>NUCLEOTIDE SEQUENCE</scope>
    <source>
        <tissue evidence="1">Muscle</tissue>
    </source>
</reference>
<comment type="caution">
    <text evidence="1">The sequence shown here is derived from an EMBL/GenBank/DDBJ whole genome shotgun (WGS) entry which is preliminary data.</text>
</comment>
<gene>
    <name evidence="1" type="ORF">IRJ41_015323</name>
</gene>
<feature type="non-terminal residue" evidence="1">
    <location>
        <position position="299"/>
    </location>
</feature>
<name>A0A9W7TC69_TRIRA</name>
<evidence type="ECO:0000313" key="1">
    <source>
        <dbReference type="EMBL" id="KAI7794525.1"/>
    </source>
</evidence>
<dbReference type="EMBL" id="JAFHDT010000021">
    <property type="protein sequence ID" value="KAI7794525.1"/>
    <property type="molecule type" value="Genomic_DNA"/>
</dbReference>
<dbReference type="AlphaFoldDB" id="A0A9W7TC69"/>
<proteinExistence type="predicted"/>
<organism evidence="1 2">
    <name type="scientific">Triplophysa rosa</name>
    <name type="common">Cave loach</name>
    <dbReference type="NCBI Taxonomy" id="992332"/>
    <lineage>
        <taxon>Eukaryota</taxon>
        <taxon>Metazoa</taxon>
        <taxon>Chordata</taxon>
        <taxon>Craniata</taxon>
        <taxon>Vertebrata</taxon>
        <taxon>Euteleostomi</taxon>
        <taxon>Actinopterygii</taxon>
        <taxon>Neopterygii</taxon>
        <taxon>Teleostei</taxon>
        <taxon>Ostariophysi</taxon>
        <taxon>Cypriniformes</taxon>
        <taxon>Nemacheilidae</taxon>
        <taxon>Triplophysa</taxon>
    </lineage>
</organism>
<evidence type="ECO:0000313" key="2">
    <source>
        <dbReference type="Proteomes" id="UP001059041"/>
    </source>
</evidence>
<accession>A0A9W7TC69</accession>
<dbReference type="Proteomes" id="UP001059041">
    <property type="component" value="Linkage Group LG21"/>
</dbReference>
<keyword evidence="2" id="KW-1185">Reference proteome</keyword>
<sequence length="299" mass="33836">AVDGWRHRRGEYIPDRSQEKQSYRRVSARLTLRTRTVKQQKKHITLWPVSNPPSTAAKSATFLDIFFSYELLMGGDGEQVNIYRSAQRRNISSRRQEELLNNRKKSSVYQEEDNIKKCYGRFAPIQFESDNCRKGKEYIPIWKKDFNAPCFDVCNDAGRKEVVCKKPCSYPCDPVMPCHDCTCKKNCNVASCVPGCGNLCSKPCRFAPPCHDNGCVCKSTRPCGSKPSGHFPELCSGACGSPCSLLKPCHDIKNVFKRIRTDCRGLQPCGEESIGRFPFFKVKPDGACGKPDREDFCFN</sequence>
<protein>
    <submittedName>
        <fullName evidence="1">Uncharacterized protein</fullName>
    </submittedName>
</protein>